<dbReference type="SUPFAM" id="SSF90112">
    <property type="entry name" value="Neurotransmitter-gated ion-channel transmembrane pore"/>
    <property type="match status" value="1"/>
</dbReference>
<dbReference type="Proteomes" id="UP000549394">
    <property type="component" value="Unassembled WGS sequence"/>
</dbReference>
<keyword evidence="2" id="KW-1133">Transmembrane helix</keyword>
<dbReference type="InterPro" id="IPR036719">
    <property type="entry name" value="Neuro-gated_channel_TM_sf"/>
</dbReference>
<sequence>MFMLLIAEEVPATSESVPLIGIYLTTVMTMTSVSVIMAVLVINLYNRGAKAKRAPKWLKVIVLNWICRFLRMTHDIERIAQSIRLKEEEEEKYRCQKHTGKTNSNRRPSAARLDTTLSGNLENLGFESDATPTDPNKDKLSRRFSTISNQDMRPEEEQVWLKREDLQREESKSLMPPPLSGPSSQRKKSTGLAGLGLPGLGMTKSPPQAKGTDTIAKLVVAICRKEQALVSRKEMIVEWQTIATVIDRLLFWIFLMATVLSYVIVLLVIPYVSKGYTKAFKDKGPSYVLME</sequence>
<feature type="compositionally biased region" description="Basic and acidic residues" evidence="1">
    <location>
        <begin position="152"/>
        <end position="172"/>
    </location>
</feature>
<organism evidence="4 5">
    <name type="scientific">Dimorphilus gyrociliatus</name>
    <dbReference type="NCBI Taxonomy" id="2664684"/>
    <lineage>
        <taxon>Eukaryota</taxon>
        <taxon>Metazoa</taxon>
        <taxon>Spiralia</taxon>
        <taxon>Lophotrochozoa</taxon>
        <taxon>Annelida</taxon>
        <taxon>Polychaeta</taxon>
        <taxon>Polychaeta incertae sedis</taxon>
        <taxon>Dinophilidae</taxon>
        <taxon>Dimorphilus</taxon>
    </lineage>
</organism>
<keyword evidence="2" id="KW-0812">Transmembrane</keyword>
<name>A0A7I8V6Y8_9ANNE</name>
<dbReference type="EMBL" id="CAJFCJ010000002">
    <property type="protein sequence ID" value="CAD5112096.1"/>
    <property type="molecule type" value="Genomic_DNA"/>
</dbReference>
<proteinExistence type="predicted"/>
<dbReference type="GO" id="GO:0006811">
    <property type="term" value="P:monoatomic ion transport"/>
    <property type="evidence" value="ECO:0007669"/>
    <property type="project" value="InterPro"/>
</dbReference>
<feature type="transmembrane region" description="Helical" evidence="2">
    <location>
        <begin position="20"/>
        <end position="45"/>
    </location>
</feature>
<keyword evidence="5" id="KW-1185">Reference proteome</keyword>
<protein>
    <submittedName>
        <fullName evidence="4">DgyrCDS1336</fullName>
    </submittedName>
</protein>
<feature type="transmembrane region" description="Helical" evidence="2">
    <location>
        <begin position="249"/>
        <end position="272"/>
    </location>
</feature>
<dbReference type="InterPro" id="IPR006029">
    <property type="entry name" value="Neurotrans-gated_channel_TM"/>
</dbReference>
<accession>A0A7I8V6Y8</accession>
<comment type="caution">
    <text evidence="4">The sequence shown here is derived from an EMBL/GenBank/DDBJ whole genome shotgun (WGS) entry which is preliminary data.</text>
</comment>
<evidence type="ECO:0000256" key="2">
    <source>
        <dbReference type="SAM" id="Phobius"/>
    </source>
</evidence>
<evidence type="ECO:0000313" key="4">
    <source>
        <dbReference type="EMBL" id="CAD5112096.1"/>
    </source>
</evidence>
<dbReference type="Pfam" id="PF02932">
    <property type="entry name" value="Neur_chan_memb"/>
    <property type="match status" value="1"/>
</dbReference>
<evidence type="ECO:0000313" key="5">
    <source>
        <dbReference type="Proteomes" id="UP000549394"/>
    </source>
</evidence>
<dbReference type="OrthoDB" id="10628853at2759"/>
<feature type="domain" description="Neurotransmitter-gated ion-channel transmembrane" evidence="3">
    <location>
        <begin position="1"/>
        <end position="261"/>
    </location>
</feature>
<evidence type="ECO:0000256" key="1">
    <source>
        <dbReference type="SAM" id="MobiDB-lite"/>
    </source>
</evidence>
<gene>
    <name evidence="4" type="ORF">DGYR_LOCUS1298</name>
</gene>
<dbReference type="AlphaFoldDB" id="A0A7I8V6Y8"/>
<feature type="region of interest" description="Disordered" evidence="1">
    <location>
        <begin position="121"/>
        <end position="208"/>
    </location>
</feature>
<dbReference type="CDD" id="cd19051">
    <property type="entry name" value="LGIC_TM_cation"/>
    <property type="match status" value="1"/>
</dbReference>
<dbReference type="InterPro" id="IPR038050">
    <property type="entry name" value="Neuro_actylchol_rec"/>
</dbReference>
<reference evidence="4 5" key="1">
    <citation type="submission" date="2020-08" db="EMBL/GenBank/DDBJ databases">
        <authorList>
            <person name="Hejnol A."/>
        </authorList>
    </citation>
    <scope>NUCLEOTIDE SEQUENCE [LARGE SCALE GENOMIC DNA]</scope>
</reference>
<dbReference type="Gene3D" id="1.20.58.390">
    <property type="entry name" value="Neurotransmitter-gated ion-channel transmembrane domain"/>
    <property type="match status" value="2"/>
</dbReference>
<dbReference type="GO" id="GO:0016020">
    <property type="term" value="C:membrane"/>
    <property type="evidence" value="ECO:0007669"/>
    <property type="project" value="InterPro"/>
</dbReference>
<keyword evidence="2" id="KW-0472">Membrane</keyword>
<evidence type="ECO:0000259" key="3">
    <source>
        <dbReference type="Pfam" id="PF02932"/>
    </source>
</evidence>